<dbReference type="EMBL" id="AP018052">
    <property type="protein sequence ID" value="BAZ94772.1"/>
    <property type="molecule type" value="Genomic_DNA"/>
</dbReference>
<evidence type="ECO:0000313" key="1">
    <source>
        <dbReference type="EMBL" id="BAZ94772.1"/>
    </source>
</evidence>
<dbReference type="AlphaFoldDB" id="A0A1Z4VTP7"/>
<evidence type="ECO:0000313" key="2">
    <source>
        <dbReference type="Proteomes" id="UP000218765"/>
    </source>
</evidence>
<keyword evidence="2" id="KW-1185">Reference proteome</keyword>
<reference evidence="1 2" key="1">
    <citation type="submission" date="2017-05" db="EMBL/GenBank/DDBJ databases">
        <title>Thiocyanate degradation by Thiohalobacter thiocyanaticus FOKN1.</title>
        <authorList>
            <person name="Oshiki M."/>
            <person name="Fukushima T."/>
            <person name="Kawano S."/>
            <person name="Nakagawa J."/>
        </authorList>
    </citation>
    <scope>NUCLEOTIDE SEQUENCE [LARGE SCALE GENOMIC DNA]</scope>
    <source>
        <strain evidence="1 2">FOKN1</strain>
    </source>
</reference>
<dbReference type="PROSITE" id="PS51318">
    <property type="entry name" value="TAT"/>
    <property type="match status" value="1"/>
</dbReference>
<proteinExistence type="predicted"/>
<dbReference type="SUPFAM" id="SSF63829">
    <property type="entry name" value="Calcium-dependent phosphotriesterase"/>
    <property type="match status" value="1"/>
</dbReference>
<dbReference type="PANTHER" id="PTHR35399">
    <property type="entry name" value="SLR8030 PROTEIN"/>
    <property type="match status" value="1"/>
</dbReference>
<accession>A0A1Z4VTP7</accession>
<dbReference type="OrthoDB" id="9801383at2"/>
<protein>
    <submittedName>
        <fullName evidence="1">Phosphatase</fullName>
    </submittedName>
</protein>
<dbReference type="InterPro" id="IPR006311">
    <property type="entry name" value="TAT_signal"/>
</dbReference>
<dbReference type="Gene3D" id="2.130.10.10">
    <property type="entry name" value="YVTN repeat-like/Quinoprotein amine dehydrogenase"/>
    <property type="match status" value="1"/>
</dbReference>
<name>A0A1Z4VTP7_9GAMM</name>
<gene>
    <name evidence="1" type="ORF">FOKN1_2398</name>
</gene>
<dbReference type="InterPro" id="IPR008557">
    <property type="entry name" value="PhoX"/>
</dbReference>
<dbReference type="PANTHER" id="PTHR35399:SF2">
    <property type="entry name" value="DUF839 DOMAIN-CONTAINING PROTEIN"/>
    <property type="match status" value="1"/>
</dbReference>
<organism evidence="1 2">
    <name type="scientific">Thiohalobacter thiocyanaticus</name>
    <dbReference type="NCBI Taxonomy" id="585455"/>
    <lineage>
        <taxon>Bacteria</taxon>
        <taxon>Pseudomonadati</taxon>
        <taxon>Pseudomonadota</taxon>
        <taxon>Gammaproteobacteria</taxon>
        <taxon>Thiohalobacterales</taxon>
        <taxon>Thiohalobacteraceae</taxon>
        <taxon>Thiohalobacter</taxon>
    </lineage>
</organism>
<dbReference type="InterPro" id="IPR015943">
    <property type="entry name" value="WD40/YVTN_repeat-like_dom_sf"/>
</dbReference>
<dbReference type="RefSeq" id="WP_096366832.1">
    <property type="nucleotide sequence ID" value="NZ_AP018052.1"/>
</dbReference>
<sequence length="645" mass="71167">MNDHDDNSSNNSGNRPFADILETRLHRRQVLKGGLAVAATGFFAGPAVAQAFGRDDRGRTPWQRNPRNRGLINFTPVAIADGSGPNPGISPDYQYDIILPWGDPLEPGGPAYSWPPTAADQALQLGIGHDGMWFFPMIHEHGRRFGWDEDRENNPWRGRALAFGQGNDHGVLCLNHEFGGNDHVLGKPVPESLEDVRASQHAHGVSVVEIRKGHGRDNRWQPVRSRLSRRIHVNTPVNFSGPAAGHPLLQTPNGNIPLGTVNNCANGYTPWGTYLTCEENFNGYFGTEDPAWTPNESQQRYGFLNTGFGYGWHLFDKRFDLADPDYRNEENRFGWIVEIDPFDPTRTPVKRTALGRTKHEGATVHVDDYGRVVVYSGDDQTFDYIYKFVSADNWRAMRARGESPLDHGTLYVARFGDDGNGEWLELSMNIPALAARFADMGELLVNTRIAADIVGATPMDRPEWVTVGADDKVYCALTNNSRRSVADGPNPLAPNPDGHIIRWSETSGFAGTTFVWDIFLIAEDTHADDREDTFSDPDGLWADPDGRLFIETDGGQKKGLNNQLLVADINSGELRRLFTGVSGCEVTGIAVTPDRRTLFVNIQHPGDGDPNQTNFPLLNAAPDGVTIPRDATVVITRRDGGIIGA</sequence>
<dbReference type="Proteomes" id="UP000218765">
    <property type="component" value="Chromosome"/>
</dbReference>
<dbReference type="KEGG" id="ttc:FOKN1_2398"/>
<dbReference type="Pfam" id="PF05787">
    <property type="entry name" value="PhoX"/>
    <property type="match status" value="1"/>
</dbReference>